<evidence type="ECO:0000313" key="1">
    <source>
        <dbReference type="EMBL" id="KAL1139050.1"/>
    </source>
</evidence>
<name>A0ABD0YSV8_9HEMI</name>
<organism evidence="1 2">
    <name type="scientific">Ranatra chinensis</name>
    <dbReference type="NCBI Taxonomy" id="642074"/>
    <lineage>
        <taxon>Eukaryota</taxon>
        <taxon>Metazoa</taxon>
        <taxon>Ecdysozoa</taxon>
        <taxon>Arthropoda</taxon>
        <taxon>Hexapoda</taxon>
        <taxon>Insecta</taxon>
        <taxon>Pterygota</taxon>
        <taxon>Neoptera</taxon>
        <taxon>Paraneoptera</taxon>
        <taxon>Hemiptera</taxon>
        <taxon>Heteroptera</taxon>
        <taxon>Panheteroptera</taxon>
        <taxon>Nepomorpha</taxon>
        <taxon>Nepidae</taxon>
        <taxon>Ranatrinae</taxon>
        <taxon>Ranatra</taxon>
    </lineage>
</organism>
<dbReference type="EMBL" id="JBFDAA010000003">
    <property type="protein sequence ID" value="KAL1139050.1"/>
    <property type="molecule type" value="Genomic_DNA"/>
</dbReference>
<keyword evidence="2" id="KW-1185">Reference proteome</keyword>
<protein>
    <submittedName>
        <fullName evidence="1">Uncharacterized protein</fullName>
    </submittedName>
</protein>
<evidence type="ECO:0000313" key="2">
    <source>
        <dbReference type="Proteomes" id="UP001558652"/>
    </source>
</evidence>
<proteinExistence type="predicted"/>
<comment type="caution">
    <text evidence="1">The sequence shown here is derived from an EMBL/GenBank/DDBJ whole genome shotgun (WGS) entry which is preliminary data.</text>
</comment>
<reference evidence="1 2" key="1">
    <citation type="submission" date="2024-07" db="EMBL/GenBank/DDBJ databases">
        <title>Chromosome-level genome assembly of the water stick insect Ranatra chinensis (Heteroptera: Nepidae).</title>
        <authorList>
            <person name="Liu X."/>
        </authorList>
    </citation>
    <scope>NUCLEOTIDE SEQUENCE [LARGE SCALE GENOMIC DNA]</scope>
    <source>
        <strain evidence="1">Cailab_2021Rc</strain>
        <tissue evidence="1">Muscle</tissue>
    </source>
</reference>
<dbReference type="AlphaFoldDB" id="A0ABD0YSV8"/>
<gene>
    <name evidence="1" type="ORF">AAG570_009111</name>
</gene>
<accession>A0ABD0YSV8</accession>
<dbReference type="Proteomes" id="UP001558652">
    <property type="component" value="Unassembled WGS sequence"/>
</dbReference>
<sequence length="116" mass="13073">MGGFFTLVTQSLEAPIKECITTSGVDPAVKEIVFHVSRTMLEEPSRLGSKVLLEKENLSLTKKVLDLKSELCKAIEEKSKFEAQTKTLSTNITSLYKTAIAEIKRKDRTINELWKK</sequence>